<dbReference type="RefSeq" id="WP_379012732.1">
    <property type="nucleotide sequence ID" value="NZ_JBHSDC010000003.1"/>
</dbReference>
<reference evidence="3" key="1">
    <citation type="journal article" date="2019" name="Int. J. Syst. Evol. Microbiol.">
        <title>The Global Catalogue of Microorganisms (GCM) 10K type strain sequencing project: providing services to taxonomists for standard genome sequencing and annotation.</title>
        <authorList>
            <consortium name="The Broad Institute Genomics Platform"/>
            <consortium name="The Broad Institute Genome Sequencing Center for Infectious Disease"/>
            <person name="Wu L."/>
            <person name="Ma J."/>
        </authorList>
    </citation>
    <scope>NUCLEOTIDE SEQUENCE [LARGE SCALE GENOMIC DNA]</scope>
    <source>
        <strain evidence="3">CECT 8010</strain>
    </source>
</reference>
<dbReference type="Proteomes" id="UP001595906">
    <property type="component" value="Unassembled WGS sequence"/>
</dbReference>
<evidence type="ECO:0000313" key="3">
    <source>
        <dbReference type="Proteomes" id="UP001595906"/>
    </source>
</evidence>
<keyword evidence="3" id="KW-1185">Reference proteome</keyword>
<name>A0ABV8PWI7_9BACT</name>
<comment type="caution">
    <text evidence="2">The sequence shown here is derived from an EMBL/GenBank/DDBJ whole genome shotgun (WGS) entry which is preliminary data.</text>
</comment>
<accession>A0ABV8PWI7</accession>
<dbReference type="EMBL" id="JBHSDC010000003">
    <property type="protein sequence ID" value="MFC4231329.1"/>
    <property type="molecule type" value="Genomic_DNA"/>
</dbReference>
<evidence type="ECO:0000313" key="2">
    <source>
        <dbReference type="EMBL" id="MFC4231329.1"/>
    </source>
</evidence>
<feature type="signal peptide" evidence="1">
    <location>
        <begin position="1"/>
        <end position="18"/>
    </location>
</feature>
<feature type="chain" id="PRO_5047185231" evidence="1">
    <location>
        <begin position="19"/>
        <end position="268"/>
    </location>
</feature>
<evidence type="ECO:0000256" key="1">
    <source>
        <dbReference type="SAM" id="SignalP"/>
    </source>
</evidence>
<proteinExistence type="predicted"/>
<protein>
    <submittedName>
        <fullName evidence="2">Uncharacterized protein</fullName>
    </submittedName>
</protein>
<sequence>MRKYFLIIALLATTHVFAQELFVYTEPASNMPTKTIGLRATQSFFKDASKGIINYHILPEVMFGINKNLMVHTEAFISNRNKALRYEGVGLYAKYRFYSQDDVHTHFRMAAFGRLSTNNSDIHQEELDINAQNSGYQLGFIATQLLHKVALSSSVSYVQAFNNGSANKFPSNQANQAINYTLSFGKLLLPKAYTNYNQTNLNVMVEVLGQQLIGNAKGYLDIAPSFQLIVHSQTRIDIGYRHQIYSNALRTAPNGFLLRVEHLLFNIL</sequence>
<organism evidence="2 3">
    <name type="scientific">Parasediminibacterium paludis</name>
    <dbReference type="NCBI Taxonomy" id="908966"/>
    <lineage>
        <taxon>Bacteria</taxon>
        <taxon>Pseudomonadati</taxon>
        <taxon>Bacteroidota</taxon>
        <taxon>Chitinophagia</taxon>
        <taxon>Chitinophagales</taxon>
        <taxon>Chitinophagaceae</taxon>
        <taxon>Parasediminibacterium</taxon>
    </lineage>
</organism>
<keyword evidence="1" id="KW-0732">Signal</keyword>
<gene>
    <name evidence="2" type="ORF">ACFOW1_05470</name>
</gene>